<dbReference type="AlphaFoldDB" id="A0A9D2UHU9"/>
<dbReference type="Gene3D" id="1.10.530.10">
    <property type="match status" value="1"/>
</dbReference>
<feature type="chain" id="PRO_5038394432" evidence="2">
    <location>
        <begin position="24"/>
        <end position="421"/>
    </location>
</feature>
<dbReference type="InterPro" id="IPR036779">
    <property type="entry name" value="LysM_dom_sf"/>
</dbReference>
<protein>
    <submittedName>
        <fullName evidence="4">Transglycosylase SLT domain-containing protein</fullName>
    </submittedName>
</protein>
<dbReference type="GO" id="GO:0008933">
    <property type="term" value="F:peptidoglycan lytic transglycosylase activity"/>
    <property type="evidence" value="ECO:0007669"/>
    <property type="project" value="InterPro"/>
</dbReference>
<dbReference type="PROSITE" id="PS00922">
    <property type="entry name" value="TRANSGLYCOSYLASE"/>
    <property type="match status" value="1"/>
</dbReference>
<dbReference type="PANTHER" id="PTHR37423:SF2">
    <property type="entry name" value="MEMBRANE-BOUND LYTIC MUREIN TRANSGLYCOSYLASE C"/>
    <property type="match status" value="1"/>
</dbReference>
<dbReference type="PANTHER" id="PTHR37423">
    <property type="entry name" value="SOLUBLE LYTIC MUREIN TRANSGLYCOSYLASE-RELATED"/>
    <property type="match status" value="1"/>
</dbReference>
<dbReference type="PROSITE" id="PS51782">
    <property type="entry name" value="LYSM"/>
    <property type="match status" value="1"/>
</dbReference>
<accession>A0A9D2UHU9</accession>
<dbReference type="Proteomes" id="UP000787625">
    <property type="component" value="Unassembled WGS sequence"/>
</dbReference>
<dbReference type="InterPro" id="IPR023346">
    <property type="entry name" value="Lysozyme-like_dom_sf"/>
</dbReference>
<dbReference type="EMBL" id="DWUP01000065">
    <property type="protein sequence ID" value="HJD52727.1"/>
    <property type="molecule type" value="Genomic_DNA"/>
</dbReference>
<evidence type="ECO:0000313" key="5">
    <source>
        <dbReference type="Proteomes" id="UP000787625"/>
    </source>
</evidence>
<evidence type="ECO:0000259" key="3">
    <source>
        <dbReference type="PROSITE" id="PS51782"/>
    </source>
</evidence>
<dbReference type="InterPro" id="IPR018392">
    <property type="entry name" value="LysM"/>
</dbReference>
<evidence type="ECO:0000313" key="4">
    <source>
        <dbReference type="EMBL" id="HJD52727.1"/>
    </source>
</evidence>
<reference evidence="4" key="1">
    <citation type="journal article" date="2021" name="PeerJ">
        <title>Extensive microbial diversity within the chicken gut microbiome revealed by metagenomics and culture.</title>
        <authorList>
            <person name="Gilroy R."/>
            <person name="Ravi A."/>
            <person name="Getino M."/>
            <person name="Pursley I."/>
            <person name="Horton D.L."/>
            <person name="Alikhan N.F."/>
            <person name="Baker D."/>
            <person name="Gharbi K."/>
            <person name="Hall N."/>
            <person name="Watson M."/>
            <person name="Adriaenssens E.M."/>
            <person name="Foster-Nyarko E."/>
            <person name="Jarju S."/>
            <person name="Secka A."/>
            <person name="Antonio M."/>
            <person name="Oren A."/>
            <person name="Chaudhuri R.R."/>
            <person name="La Ragione R."/>
            <person name="Hildebrand F."/>
            <person name="Pallen M.J."/>
        </authorList>
    </citation>
    <scope>NUCLEOTIDE SEQUENCE</scope>
    <source>
        <strain evidence="4">MalCec1-1739</strain>
    </source>
</reference>
<dbReference type="CDD" id="cd16894">
    <property type="entry name" value="MltD-like"/>
    <property type="match status" value="1"/>
</dbReference>
<dbReference type="SUPFAM" id="SSF54106">
    <property type="entry name" value="LysM domain"/>
    <property type="match status" value="1"/>
</dbReference>
<name>A0A9D2UHU9_9BACT</name>
<comment type="similarity">
    <text evidence="1">Belongs to the transglycosylase Slt family.</text>
</comment>
<dbReference type="InterPro" id="IPR008258">
    <property type="entry name" value="Transglycosylase_SLT_dom_1"/>
</dbReference>
<dbReference type="SUPFAM" id="SSF53955">
    <property type="entry name" value="Lysozyme-like"/>
    <property type="match status" value="1"/>
</dbReference>
<evidence type="ECO:0000256" key="2">
    <source>
        <dbReference type="SAM" id="SignalP"/>
    </source>
</evidence>
<feature type="domain" description="LysM" evidence="3">
    <location>
        <begin position="377"/>
        <end position="420"/>
    </location>
</feature>
<dbReference type="Gene3D" id="3.10.350.10">
    <property type="entry name" value="LysM domain"/>
    <property type="match status" value="1"/>
</dbReference>
<dbReference type="CDD" id="cd00118">
    <property type="entry name" value="LysM"/>
    <property type="match status" value="1"/>
</dbReference>
<dbReference type="GO" id="GO:0000270">
    <property type="term" value="P:peptidoglycan metabolic process"/>
    <property type="evidence" value="ECO:0007669"/>
    <property type="project" value="InterPro"/>
</dbReference>
<comment type="caution">
    <text evidence="4">The sequence shown here is derived from an EMBL/GenBank/DDBJ whole genome shotgun (WGS) entry which is preliminary data.</text>
</comment>
<dbReference type="SMART" id="SM00257">
    <property type="entry name" value="LysM"/>
    <property type="match status" value="1"/>
</dbReference>
<evidence type="ECO:0000256" key="1">
    <source>
        <dbReference type="ARBA" id="ARBA00007734"/>
    </source>
</evidence>
<feature type="signal peptide" evidence="2">
    <location>
        <begin position="1"/>
        <end position="23"/>
    </location>
</feature>
<dbReference type="InterPro" id="IPR000189">
    <property type="entry name" value="Transglyc_AS"/>
</dbReference>
<proteinExistence type="inferred from homology"/>
<dbReference type="GO" id="GO:0016020">
    <property type="term" value="C:membrane"/>
    <property type="evidence" value="ECO:0007669"/>
    <property type="project" value="InterPro"/>
</dbReference>
<keyword evidence="2" id="KW-0732">Signal</keyword>
<dbReference type="Pfam" id="PF01464">
    <property type="entry name" value="SLT"/>
    <property type="match status" value="1"/>
</dbReference>
<sequence>MKNKLISGLSLLLMSLQCGILSAQTDAGTGAGVGSDASIVYPTGMTTSAMDSLLSDWKTKNFVFIEGEGCSDDMPNPVFDDSTYISRLSKLPTVIELPYNAVVRQYIDAYTTRLRKMVTSVLGVSNFYMPIIEEALDASGLPLELKYLPIIESAMNPSAVSRAGASGLWQFMLTTGKVYGLTSNSLIDERRDPVKSTWAAVAYLKDLYEIYHDWPLVIAAYNCGPGTVNKAIKRNGGKTDYWEIYYSLPKETRGYVPSFIAANYVMNYYCEHGICPAVADLALDTDTVLISRNLHFRQISDICQVPMEEIRSLNPQYKKDIIPGESMPCTLRLPQEVLYNFIANEDTVYKYKADEFFSKRKTVQIKEEAKSSSSSPRYHRIRSGETLSTIARRYGTTVKRLKQLNGLKNDRISAGKSLRVR</sequence>
<dbReference type="Pfam" id="PF01476">
    <property type="entry name" value="LysM"/>
    <property type="match status" value="1"/>
</dbReference>
<reference evidence="4" key="2">
    <citation type="submission" date="2021-04" db="EMBL/GenBank/DDBJ databases">
        <authorList>
            <person name="Gilroy R."/>
        </authorList>
    </citation>
    <scope>NUCLEOTIDE SEQUENCE</scope>
    <source>
        <strain evidence="4">MalCec1-1739</strain>
    </source>
</reference>
<organism evidence="4 5">
    <name type="scientific">Candidatus Avibacteroides avistercoris</name>
    <dbReference type="NCBI Taxonomy" id="2840690"/>
    <lineage>
        <taxon>Bacteria</taxon>
        <taxon>Pseudomonadati</taxon>
        <taxon>Bacteroidota</taxon>
        <taxon>Bacteroidia</taxon>
        <taxon>Bacteroidales</taxon>
        <taxon>Bacteroidaceae</taxon>
        <taxon>Bacteroidaceae incertae sedis</taxon>
        <taxon>Candidatus Avibacteroides</taxon>
    </lineage>
</organism>
<gene>
    <name evidence="4" type="ORF">IAA93_03235</name>
</gene>